<keyword evidence="2" id="KW-1185">Reference proteome</keyword>
<accession>A0A0S6W544</accession>
<name>A0A0S6W544_9BACT</name>
<evidence type="ECO:0000313" key="1">
    <source>
        <dbReference type="EMBL" id="GAK53532.1"/>
    </source>
</evidence>
<dbReference type="EMBL" id="DF820459">
    <property type="protein sequence ID" value="GAK53532.1"/>
    <property type="molecule type" value="Genomic_DNA"/>
</dbReference>
<dbReference type="HOGENOM" id="CLU_174581_0_0_0"/>
<dbReference type="Pfam" id="PF03683">
    <property type="entry name" value="UPF0175"/>
    <property type="match status" value="1"/>
</dbReference>
<evidence type="ECO:0000313" key="2">
    <source>
        <dbReference type="Proteomes" id="UP000030700"/>
    </source>
</evidence>
<dbReference type="Proteomes" id="UP000030700">
    <property type="component" value="Unassembled WGS sequence"/>
</dbReference>
<dbReference type="InterPro" id="IPR005368">
    <property type="entry name" value="UPF0175"/>
</dbReference>
<dbReference type="AlphaFoldDB" id="A0A0S6W544"/>
<sequence length="107" mass="12383">MTTDRMIVWEDANLLVQEGMYRDRDTLFDDAMRALMRSKPELRTTLAIALYKRKTVSLARAAEIAGLDHENFKECLREHGMRHQIEPVGEALRDEVAQLIQLRKEAA</sequence>
<proteinExistence type="predicted"/>
<protein>
    <submittedName>
        <fullName evidence="1">Uncharacterized protein</fullName>
    </submittedName>
</protein>
<reference evidence="1" key="1">
    <citation type="journal article" date="2015" name="PeerJ">
        <title>First genomic representation of candidate bacterial phylum KSB3 points to enhanced environmental sensing as a trigger of wastewater bulking.</title>
        <authorList>
            <person name="Sekiguchi Y."/>
            <person name="Ohashi A."/>
            <person name="Parks D.H."/>
            <person name="Yamauchi T."/>
            <person name="Tyson G.W."/>
            <person name="Hugenholtz P."/>
        </authorList>
    </citation>
    <scope>NUCLEOTIDE SEQUENCE [LARGE SCALE GENOMIC DNA]</scope>
</reference>
<gene>
    <name evidence="1" type="ORF">U14_04797</name>
</gene>
<dbReference type="STRING" id="1499966.U14_04797"/>
<organism evidence="1">
    <name type="scientific">Candidatus Moduliflexus flocculans</name>
    <dbReference type="NCBI Taxonomy" id="1499966"/>
    <lineage>
        <taxon>Bacteria</taxon>
        <taxon>Candidatus Moduliflexota</taxon>
        <taxon>Candidatus Moduliflexia</taxon>
        <taxon>Candidatus Moduliflexales</taxon>
        <taxon>Candidatus Moduliflexaceae</taxon>
    </lineage>
</organism>